<gene>
    <name evidence="2" type="ORF">H2200_005971</name>
</gene>
<evidence type="ECO:0000313" key="2">
    <source>
        <dbReference type="EMBL" id="KAJ9609643.1"/>
    </source>
</evidence>
<proteinExistence type="predicted"/>
<protein>
    <submittedName>
        <fullName evidence="2">Uncharacterized protein</fullName>
    </submittedName>
</protein>
<feature type="region of interest" description="Disordered" evidence="1">
    <location>
        <begin position="1"/>
        <end position="20"/>
    </location>
</feature>
<name>A0AA39CI39_9EURO</name>
<dbReference type="EMBL" id="JAPDRK010000008">
    <property type="protein sequence ID" value="KAJ9609643.1"/>
    <property type="molecule type" value="Genomic_DNA"/>
</dbReference>
<evidence type="ECO:0000313" key="3">
    <source>
        <dbReference type="Proteomes" id="UP001172673"/>
    </source>
</evidence>
<organism evidence="2 3">
    <name type="scientific">Cladophialophora chaetospira</name>
    <dbReference type="NCBI Taxonomy" id="386627"/>
    <lineage>
        <taxon>Eukaryota</taxon>
        <taxon>Fungi</taxon>
        <taxon>Dikarya</taxon>
        <taxon>Ascomycota</taxon>
        <taxon>Pezizomycotina</taxon>
        <taxon>Eurotiomycetes</taxon>
        <taxon>Chaetothyriomycetidae</taxon>
        <taxon>Chaetothyriales</taxon>
        <taxon>Herpotrichiellaceae</taxon>
        <taxon>Cladophialophora</taxon>
    </lineage>
</organism>
<feature type="region of interest" description="Disordered" evidence="1">
    <location>
        <begin position="116"/>
        <end position="144"/>
    </location>
</feature>
<sequence length="144" mass="15880">MSAPPASSDTPVGRDNDTIFVNPKRPIASTVFEAEKARMDKALAEATGSEDVPMFETEGQNHIEALRAELQSCFDACRIQDGPIEPSKVHAFFETNKRLTFCLDQFPKYLAEARKGCEKPPEKLEQSSVAEAEHIADKEAPESP</sequence>
<accession>A0AA39CI39</accession>
<dbReference type="Proteomes" id="UP001172673">
    <property type="component" value="Unassembled WGS sequence"/>
</dbReference>
<evidence type="ECO:0000256" key="1">
    <source>
        <dbReference type="SAM" id="MobiDB-lite"/>
    </source>
</evidence>
<comment type="caution">
    <text evidence="2">The sequence shown here is derived from an EMBL/GenBank/DDBJ whole genome shotgun (WGS) entry which is preliminary data.</text>
</comment>
<keyword evidence="3" id="KW-1185">Reference proteome</keyword>
<reference evidence="2" key="1">
    <citation type="submission" date="2022-10" db="EMBL/GenBank/DDBJ databases">
        <title>Culturing micro-colonial fungi from biological soil crusts in the Mojave desert and describing Neophaeococcomyces mojavensis, and introducing the new genera and species Taxawa tesnikishii.</title>
        <authorList>
            <person name="Kurbessoian T."/>
            <person name="Stajich J.E."/>
        </authorList>
    </citation>
    <scope>NUCLEOTIDE SEQUENCE</scope>
    <source>
        <strain evidence="2">TK_41</strain>
    </source>
</reference>
<feature type="compositionally biased region" description="Polar residues" evidence="1">
    <location>
        <begin position="1"/>
        <end position="10"/>
    </location>
</feature>
<dbReference type="AlphaFoldDB" id="A0AA39CI39"/>